<dbReference type="RefSeq" id="WP_116183314.1">
    <property type="nucleotide sequence ID" value="NZ_QTJX01000001.1"/>
</dbReference>
<evidence type="ECO:0000313" key="2">
    <source>
        <dbReference type="Proteomes" id="UP000261828"/>
    </source>
</evidence>
<sequence length="402" mass="44958">MKKTLTMGLFVLGLIAHVGCSKDGDCTEKTFHADMDRDGFGDPSKSQSACEKPEGYVLDNTDPDDNNKNIFPDCEQVTYFADEDGDGFGDPQNSQTLCSGQTKPEGYVTDNTDCNDVDPNQNPNIMVTYYADTDGDDFGNPNESQTISICDIIPEGYVLDNTDCDDTDDQIHPNTEDIPNDGIDQNCDGKDRVIWTGPDKVFTKNAQDDWTDPQFQDEITEKVVFTRQDNDYFYNRQWWLDNFGQDALHVPNTGSDVAWEFWGPPTLSIKNMGNIISTGGPQGIRFALLDSGDSPNTQWSQFSLYGTLGDETHFYSLHNIASIAFHLDNGIWFQSIINIHNIQVWNGLISDVTPDASMEALVGQKLGVWLMEEDIFFTLTFTEWTPTSEGGTISYTRSTPEF</sequence>
<name>A0A371JUD6_9FLAO</name>
<proteinExistence type="predicted"/>
<evidence type="ECO:0000313" key="1">
    <source>
        <dbReference type="EMBL" id="RDY61433.1"/>
    </source>
</evidence>
<comment type="caution">
    <text evidence="1">The sequence shown here is derived from an EMBL/GenBank/DDBJ whole genome shotgun (WGS) entry which is preliminary data.</text>
</comment>
<gene>
    <name evidence="1" type="ORF">DX873_04535</name>
</gene>
<dbReference type="Proteomes" id="UP000261828">
    <property type="component" value="Unassembled WGS sequence"/>
</dbReference>
<dbReference type="EMBL" id="QTJX01000001">
    <property type="protein sequence ID" value="RDY61433.1"/>
    <property type="molecule type" value="Genomic_DNA"/>
</dbReference>
<keyword evidence="2" id="KW-1185">Reference proteome</keyword>
<dbReference type="OrthoDB" id="2972467at2"/>
<dbReference type="AlphaFoldDB" id="A0A371JUD6"/>
<accession>A0A371JUD6</accession>
<organism evidence="1 2">
    <name type="scientific">Flagellimonas nanhaiensis</name>
    <dbReference type="NCBI Taxonomy" id="2292706"/>
    <lineage>
        <taxon>Bacteria</taxon>
        <taxon>Pseudomonadati</taxon>
        <taxon>Bacteroidota</taxon>
        <taxon>Flavobacteriia</taxon>
        <taxon>Flavobacteriales</taxon>
        <taxon>Flavobacteriaceae</taxon>
        <taxon>Flagellimonas</taxon>
    </lineage>
</organism>
<protein>
    <submittedName>
        <fullName evidence="1">Uncharacterized protein</fullName>
    </submittedName>
</protein>
<reference evidence="1 2" key="1">
    <citation type="submission" date="2018-08" db="EMBL/GenBank/DDBJ databases">
        <title>Muricauda nanhaiensis sp. nov., isolated from seawater of the South China Sea.</title>
        <authorList>
            <person name="Dang Y."/>
        </authorList>
    </citation>
    <scope>NUCLEOTIDE SEQUENCE [LARGE SCALE GENOMIC DNA]</scope>
    <source>
        <strain evidence="1 2">SM1704</strain>
    </source>
</reference>
<dbReference type="Pfam" id="PF11617">
    <property type="entry name" value="Cu-binding_MopE"/>
    <property type="match status" value="3"/>
</dbReference>
<dbReference type="InterPro" id="IPR021655">
    <property type="entry name" value="Put_metal-bd"/>
</dbReference>